<evidence type="ECO:0000313" key="2">
    <source>
        <dbReference type="Proteomes" id="UP001596091"/>
    </source>
</evidence>
<name>A0ABW1ECL1_9BACT</name>
<proteinExistence type="predicted"/>
<gene>
    <name evidence="1" type="ORF">ACFPT7_05450</name>
</gene>
<protein>
    <submittedName>
        <fullName evidence="1">PD-(D/E)XK nuclease family protein</fullName>
    </submittedName>
</protein>
<sequence>MLTIFDNVVSKENDHTELVRNLMDRSPQMAARFLSRLTEASITAMDAAKLTYRTQQSFAGPDGRQIPDIVVLGEDFQCLIEVKVDPELGLTPKQLVGYASCFSMEKVHKHLCFLVPNDWKHSHIPGQIRDTLRDKHVHVHRCYWQDLIPELSECVAMVEDGLLKEVVSFWRWRFEISPMTLEEREFMKTWSGEKYRAMQKLEKTIDQAKKLFDARQHKTESETDVTAYGFYVKRGDLYLLWIGIWDAAPAPLSYGYQLESPHWLKPLSIPSGGTTVPEGATTPKNRYHLWALPQEAWDNAEKVYALAASWLDTCLPKVNATP</sequence>
<organism evidence="1 2">
    <name type="scientific">Acidicapsa dinghuensis</name>
    <dbReference type="NCBI Taxonomy" id="2218256"/>
    <lineage>
        <taxon>Bacteria</taxon>
        <taxon>Pseudomonadati</taxon>
        <taxon>Acidobacteriota</taxon>
        <taxon>Terriglobia</taxon>
        <taxon>Terriglobales</taxon>
        <taxon>Acidobacteriaceae</taxon>
        <taxon>Acidicapsa</taxon>
    </lineage>
</organism>
<dbReference type="Proteomes" id="UP001596091">
    <property type="component" value="Unassembled WGS sequence"/>
</dbReference>
<reference evidence="2" key="1">
    <citation type="journal article" date="2019" name="Int. J. Syst. Evol. Microbiol.">
        <title>The Global Catalogue of Microorganisms (GCM) 10K type strain sequencing project: providing services to taxonomists for standard genome sequencing and annotation.</title>
        <authorList>
            <consortium name="The Broad Institute Genomics Platform"/>
            <consortium name="The Broad Institute Genome Sequencing Center for Infectious Disease"/>
            <person name="Wu L."/>
            <person name="Ma J."/>
        </authorList>
    </citation>
    <scope>NUCLEOTIDE SEQUENCE [LARGE SCALE GENOMIC DNA]</scope>
    <source>
        <strain evidence="2">JCM 4087</strain>
    </source>
</reference>
<dbReference type="RefSeq" id="WP_263337275.1">
    <property type="nucleotide sequence ID" value="NZ_JAGSYH010000004.1"/>
</dbReference>
<comment type="caution">
    <text evidence="1">The sequence shown here is derived from an EMBL/GenBank/DDBJ whole genome shotgun (WGS) entry which is preliminary data.</text>
</comment>
<keyword evidence="2" id="KW-1185">Reference proteome</keyword>
<evidence type="ECO:0000313" key="1">
    <source>
        <dbReference type="EMBL" id="MFC5861729.1"/>
    </source>
</evidence>
<dbReference type="EMBL" id="JBHSPH010000002">
    <property type="protein sequence ID" value="MFC5861729.1"/>
    <property type="molecule type" value="Genomic_DNA"/>
</dbReference>
<accession>A0ABW1ECL1</accession>